<dbReference type="Proteomes" id="UP000800035">
    <property type="component" value="Unassembled WGS sequence"/>
</dbReference>
<dbReference type="Gene3D" id="3.40.605.10">
    <property type="entry name" value="Aldehyde Dehydrogenase, Chain A, domain 1"/>
    <property type="match status" value="1"/>
</dbReference>
<keyword evidence="2 6" id="KW-0560">Oxidoreductase</keyword>
<dbReference type="InterPro" id="IPR016161">
    <property type="entry name" value="Ald_DH/histidinol_DH"/>
</dbReference>
<sequence length="520" mass="56789">MATDNSSSGDPVAAGTKEDRLFINGEFVASVSGKRFQVINPTTEEVSASVYEAEVEDVDLAVDAAKAAFPAWSALSAEARCEFLVKIADELEKYEDLFIHAETITMGAPQQGSRFAIGMAKRYLKYYANKAIDVTGETSLNTPEYINLSVRQPYGVCGGIVPWNAPLFMVVNKVGPALAAGNTMVLKSSEKSPLPAILFASLCRKVGLPKGVLNILNGFGRPCGEAISKHMDIRKISFTGSVATGRAVQKAANESNLKNVSLELGGKSPLLVFDDAPFEKAVQSATFSILYNSGQVCMASTRIYVQQGVAPKFIEALRESMKQLGVPGDPALPDTKRGPQVDKLQFGRVLSYLDHAKERGYDIILGGDKVGNKGYFMDATIVRDVPEDDKLVREEIFGPVVVVNTFTDDEDEVLRRANDTEFGLYASVFTKDISRAMRVAKALEAAAVGVNCASPYMAIDMPMGGWKQSGMGGRDFSKHCLEDWTELKSVFISLYLEQGSNWNQSWFQFCVKDRIYICRI</sequence>
<dbReference type="PANTHER" id="PTHR11699">
    <property type="entry name" value="ALDEHYDE DEHYDROGENASE-RELATED"/>
    <property type="match status" value="1"/>
</dbReference>
<gene>
    <name evidence="8" type="ORF">CC80DRAFT_537985</name>
</gene>
<dbReference type="FunFam" id="3.40.309.10:FF:000012">
    <property type="entry name" value="Betaine aldehyde dehydrogenase"/>
    <property type="match status" value="1"/>
</dbReference>
<name>A0A6A5TLE9_9PLEO</name>
<keyword evidence="9" id="KW-1185">Reference proteome</keyword>
<feature type="domain" description="Aldehyde dehydrogenase" evidence="7">
    <location>
        <begin position="28"/>
        <end position="490"/>
    </location>
</feature>
<dbReference type="Gene3D" id="3.40.309.10">
    <property type="entry name" value="Aldehyde Dehydrogenase, Chain A, domain 2"/>
    <property type="match status" value="1"/>
</dbReference>
<feature type="active site" evidence="5">
    <location>
        <position position="263"/>
    </location>
</feature>
<dbReference type="Pfam" id="PF00171">
    <property type="entry name" value="Aldedh"/>
    <property type="match status" value="1"/>
</dbReference>
<evidence type="ECO:0000313" key="9">
    <source>
        <dbReference type="Proteomes" id="UP000800035"/>
    </source>
</evidence>
<evidence type="ECO:0000256" key="4">
    <source>
        <dbReference type="ARBA" id="ARBA00049194"/>
    </source>
</evidence>
<comment type="catalytic activity">
    <reaction evidence="4">
        <text>an aldehyde + NAD(+) + H2O = a carboxylate + NADH + 2 H(+)</text>
        <dbReference type="Rhea" id="RHEA:16185"/>
        <dbReference type="ChEBI" id="CHEBI:15377"/>
        <dbReference type="ChEBI" id="CHEBI:15378"/>
        <dbReference type="ChEBI" id="CHEBI:17478"/>
        <dbReference type="ChEBI" id="CHEBI:29067"/>
        <dbReference type="ChEBI" id="CHEBI:57540"/>
        <dbReference type="ChEBI" id="CHEBI:57945"/>
        <dbReference type="EC" id="1.2.1.3"/>
    </reaction>
</comment>
<organism evidence="8 9">
    <name type="scientific">Byssothecium circinans</name>
    <dbReference type="NCBI Taxonomy" id="147558"/>
    <lineage>
        <taxon>Eukaryota</taxon>
        <taxon>Fungi</taxon>
        <taxon>Dikarya</taxon>
        <taxon>Ascomycota</taxon>
        <taxon>Pezizomycotina</taxon>
        <taxon>Dothideomycetes</taxon>
        <taxon>Pleosporomycetidae</taxon>
        <taxon>Pleosporales</taxon>
        <taxon>Massarineae</taxon>
        <taxon>Massarinaceae</taxon>
        <taxon>Byssothecium</taxon>
    </lineage>
</organism>
<evidence type="ECO:0000256" key="3">
    <source>
        <dbReference type="ARBA" id="ARBA00024226"/>
    </source>
</evidence>
<evidence type="ECO:0000256" key="2">
    <source>
        <dbReference type="ARBA" id="ARBA00023002"/>
    </source>
</evidence>
<dbReference type="EC" id="1.2.1.3" evidence="3"/>
<dbReference type="InterPro" id="IPR016163">
    <property type="entry name" value="Ald_DH_C"/>
</dbReference>
<dbReference type="InterPro" id="IPR016162">
    <property type="entry name" value="Ald_DH_N"/>
</dbReference>
<dbReference type="AlphaFoldDB" id="A0A6A5TLE9"/>
<dbReference type="InterPro" id="IPR029510">
    <property type="entry name" value="Ald_DH_CS_GLU"/>
</dbReference>
<evidence type="ECO:0000259" key="7">
    <source>
        <dbReference type="Pfam" id="PF00171"/>
    </source>
</evidence>
<dbReference type="EMBL" id="ML977008">
    <property type="protein sequence ID" value="KAF1952750.1"/>
    <property type="molecule type" value="Genomic_DNA"/>
</dbReference>
<reference evidence="8" key="1">
    <citation type="journal article" date="2020" name="Stud. Mycol.">
        <title>101 Dothideomycetes genomes: a test case for predicting lifestyles and emergence of pathogens.</title>
        <authorList>
            <person name="Haridas S."/>
            <person name="Albert R."/>
            <person name="Binder M."/>
            <person name="Bloem J."/>
            <person name="Labutti K."/>
            <person name="Salamov A."/>
            <person name="Andreopoulos B."/>
            <person name="Baker S."/>
            <person name="Barry K."/>
            <person name="Bills G."/>
            <person name="Bluhm B."/>
            <person name="Cannon C."/>
            <person name="Castanera R."/>
            <person name="Culley D."/>
            <person name="Daum C."/>
            <person name="Ezra D."/>
            <person name="Gonzalez J."/>
            <person name="Henrissat B."/>
            <person name="Kuo A."/>
            <person name="Liang C."/>
            <person name="Lipzen A."/>
            <person name="Lutzoni F."/>
            <person name="Magnuson J."/>
            <person name="Mondo S."/>
            <person name="Nolan M."/>
            <person name="Ohm R."/>
            <person name="Pangilinan J."/>
            <person name="Park H.-J."/>
            <person name="Ramirez L."/>
            <person name="Alfaro M."/>
            <person name="Sun H."/>
            <person name="Tritt A."/>
            <person name="Yoshinaga Y."/>
            <person name="Zwiers L.-H."/>
            <person name="Turgeon B."/>
            <person name="Goodwin S."/>
            <person name="Spatafora J."/>
            <person name="Crous P."/>
            <person name="Grigoriev I."/>
        </authorList>
    </citation>
    <scope>NUCLEOTIDE SEQUENCE</scope>
    <source>
        <strain evidence="8">CBS 675.92</strain>
    </source>
</reference>
<proteinExistence type="inferred from homology"/>
<accession>A0A6A5TLE9</accession>
<evidence type="ECO:0000256" key="1">
    <source>
        <dbReference type="ARBA" id="ARBA00009986"/>
    </source>
</evidence>
<dbReference type="InterPro" id="IPR016160">
    <property type="entry name" value="Ald_DH_CS_CYS"/>
</dbReference>
<dbReference type="SUPFAM" id="SSF53720">
    <property type="entry name" value="ALDH-like"/>
    <property type="match status" value="1"/>
</dbReference>
<dbReference type="PROSITE" id="PS00070">
    <property type="entry name" value="ALDEHYDE_DEHYDR_CYS"/>
    <property type="match status" value="1"/>
</dbReference>
<protein>
    <recommendedName>
        <fullName evidence="3">aldehyde dehydrogenase (NAD(+))</fullName>
        <ecNumber evidence="3">1.2.1.3</ecNumber>
    </recommendedName>
</protein>
<evidence type="ECO:0000256" key="5">
    <source>
        <dbReference type="PROSITE-ProRule" id="PRU10007"/>
    </source>
</evidence>
<dbReference type="PROSITE" id="PS00687">
    <property type="entry name" value="ALDEHYDE_DEHYDR_GLU"/>
    <property type="match status" value="1"/>
</dbReference>
<dbReference type="FunFam" id="3.40.605.10:FF:000001">
    <property type="entry name" value="Aldehyde dehydrogenase 1"/>
    <property type="match status" value="1"/>
</dbReference>
<evidence type="ECO:0000256" key="6">
    <source>
        <dbReference type="RuleBase" id="RU003345"/>
    </source>
</evidence>
<dbReference type="OrthoDB" id="310895at2759"/>
<comment type="similarity">
    <text evidence="1 6">Belongs to the aldehyde dehydrogenase family.</text>
</comment>
<dbReference type="InterPro" id="IPR015590">
    <property type="entry name" value="Aldehyde_DH_dom"/>
</dbReference>
<evidence type="ECO:0000313" key="8">
    <source>
        <dbReference type="EMBL" id="KAF1952750.1"/>
    </source>
</evidence>
<dbReference type="GO" id="GO:0004029">
    <property type="term" value="F:aldehyde dehydrogenase (NAD+) activity"/>
    <property type="evidence" value="ECO:0007669"/>
    <property type="project" value="UniProtKB-EC"/>
</dbReference>